<evidence type="ECO:0000313" key="2">
    <source>
        <dbReference type="Proteomes" id="UP000623842"/>
    </source>
</evidence>
<dbReference type="PANTHER" id="PTHR37530">
    <property type="entry name" value="OUTER MEMBRANE PROTEIN SLP"/>
    <property type="match status" value="1"/>
</dbReference>
<dbReference type="InterPro" id="IPR004658">
    <property type="entry name" value="OMP_Slp"/>
</dbReference>
<dbReference type="EMBL" id="BNCK01000009">
    <property type="protein sequence ID" value="GHG02683.1"/>
    <property type="molecule type" value="Genomic_DNA"/>
</dbReference>
<proteinExistence type="predicted"/>
<dbReference type="RefSeq" id="WP_189773253.1">
    <property type="nucleotide sequence ID" value="NZ_BNCK01000009.1"/>
</dbReference>
<reference evidence="1" key="2">
    <citation type="submission" date="2020-09" db="EMBL/GenBank/DDBJ databases">
        <authorList>
            <person name="Sun Q."/>
            <person name="Kim S."/>
        </authorList>
    </citation>
    <scope>NUCLEOTIDE SEQUENCE</scope>
    <source>
        <strain evidence="1">KCTC 42731</strain>
    </source>
</reference>
<dbReference type="PIRSF" id="PIRSF004982">
    <property type="entry name" value="SlP"/>
    <property type="match status" value="1"/>
</dbReference>
<comment type="caution">
    <text evidence="1">The sequence shown here is derived from an EMBL/GenBank/DDBJ whole genome shotgun (WGS) entry which is preliminary data.</text>
</comment>
<keyword evidence="1" id="KW-0449">Lipoprotein</keyword>
<sequence>MFKKFSALVTVALMATGCVHVPDKLQISEGAVLTNFTDVKGNGEATVGQQARWGGVIADIKNYKDNTMIEVVHFDLKSSARPNVQDETKGRFRVYYQGLLDPMVYKKGRSITAVGTVKGEESGKIGEHEYQYPVLNANYVHLWKEIKQVDVRVTHYPQWYTPSLWYYHRPYYYSPYRTKVRSNVKPVKKSN</sequence>
<dbReference type="PANTHER" id="PTHR37530:SF1">
    <property type="entry name" value="OUTER MEMBRANE PROTEIN SLP"/>
    <property type="match status" value="1"/>
</dbReference>
<dbReference type="GO" id="GO:0019867">
    <property type="term" value="C:outer membrane"/>
    <property type="evidence" value="ECO:0007669"/>
    <property type="project" value="InterPro"/>
</dbReference>
<reference evidence="1" key="1">
    <citation type="journal article" date="2014" name="Int. J. Syst. Evol. Microbiol.">
        <title>Complete genome sequence of Corynebacterium casei LMG S-19264T (=DSM 44701T), isolated from a smear-ripened cheese.</title>
        <authorList>
            <consortium name="US DOE Joint Genome Institute (JGI-PGF)"/>
            <person name="Walter F."/>
            <person name="Albersmeier A."/>
            <person name="Kalinowski J."/>
            <person name="Ruckert C."/>
        </authorList>
    </citation>
    <scope>NUCLEOTIDE SEQUENCE</scope>
    <source>
        <strain evidence="1">KCTC 42731</strain>
    </source>
</reference>
<protein>
    <submittedName>
        <fullName evidence="1">Starvation lipoprotein Slp</fullName>
    </submittedName>
</protein>
<dbReference type="Proteomes" id="UP000623842">
    <property type="component" value="Unassembled WGS sequence"/>
</dbReference>
<organism evidence="1 2">
    <name type="scientific">Thalassotalea marina</name>
    <dbReference type="NCBI Taxonomy" id="1673741"/>
    <lineage>
        <taxon>Bacteria</taxon>
        <taxon>Pseudomonadati</taxon>
        <taxon>Pseudomonadota</taxon>
        <taxon>Gammaproteobacteria</taxon>
        <taxon>Alteromonadales</taxon>
        <taxon>Colwelliaceae</taxon>
        <taxon>Thalassotalea</taxon>
    </lineage>
</organism>
<evidence type="ECO:0000313" key="1">
    <source>
        <dbReference type="EMBL" id="GHG02683.1"/>
    </source>
</evidence>
<gene>
    <name evidence="1" type="ORF">GCM10017161_34520</name>
</gene>
<dbReference type="Pfam" id="PF03843">
    <property type="entry name" value="Slp"/>
    <property type="match status" value="1"/>
</dbReference>
<dbReference type="NCBIfam" id="TIGR00752">
    <property type="entry name" value="slp"/>
    <property type="match status" value="1"/>
</dbReference>
<name>A0A919EPA3_9GAMM</name>
<accession>A0A919EPA3</accession>
<dbReference type="PROSITE" id="PS51257">
    <property type="entry name" value="PROKAR_LIPOPROTEIN"/>
    <property type="match status" value="1"/>
</dbReference>
<keyword evidence="2" id="KW-1185">Reference proteome</keyword>
<dbReference type="AlphaFoldDB" id="A0A919EPA3"/>